<evidence type="ECO:0000313" key="2">
    <source>
        <dbReference type="Proteomes" id="UP000554482"/>
    </source>
</evidence>
<gene>
    <name evidence="1" type="ORF">FRX31_023188</name>
</gene>
<proteinExistence type="predicted"/>
<reference evidence="1 2" key="1">
    <citation type="submission" date="2020-06" db="EMBL/GenBank/DDBJ databases">
        <title>Transcriptomic and genomic resources for Thalictrum thalictroides and T. hernandezii: Facilitating candidate gene discovery in an emerging model plant lineage.</title>
        <authorList>
            <person name="Arias T."/>
            <person name="Riano-Pachon D.M."/>
            <person name="Di Stilio V.S."/>
        </authorList>
    </citation>
    <scope>NUCLEOTIDE SEQUENCE [LARGE SCALE GENOMIC DNA]</scope>
    <source>
        <strain evidence="2">cv. WT478/WT964</strain>
        <tissue evidence="1">Leaves</tissue>
    </source>
</reference>
<sequence>MIGDYMWNLFVEQKNSKGKGKTLCFPSGFERDGWATARLNIIGLFNQGNQGGEDIERQREAHFVQRTMATKPIQELPFSGVAGRDWLEPVVEEYNNKQANYLVKTPRVVVESRCGLMNCSWWRIVVICTPSKRLDSWSVW</sequence>
<keyword evidence="2" id="KW-1185">Reference proteome</keyword>
<dbReference type="AlphaFoldDB" id="A0A7J6VQ47"/>
<accession>A0A7J6VQ47</accession>
<dbReference type="EMBL" id="JABWDY010028270">
    <property type="protein sequence ID" value="KAF5187224.1"/>
    <property type="molecule type" value="Genomic_DNA"/>
</dbReference>
<comment type="caution">
    <text evidence="1">The sequence shown here is derived from an EMBL/GenBank/DDBJ whole genome shotgun (WGS) entry which is preliminary data.</text>
</comment>
<organism evidence="1 2">
    <name type="scientific">Thalictrum thalictroides</name>
    <name type="common">Rue-anemone</name>
    <name type="synonym">Anemone thalictroides</name>
    <dbReference type="NCBI Taxonomy" id="46969"/>
    <lineage>
        <taxon>Eukaryota</taxon>
        <taxon>Viridiplantae</taxon>
        <taxon>Streptophyta</taxon>
        <taxon>Embryophyta</taxon>
        <taxon>Tracheophyta</taxon>
        <taxon>Spermatophyta</taxon>
        <taxon>Magnoliopsida</taxon>
        <taxon>Ranunculales</taxon>
        <taxon>Ranunculaceae</taxon>
        <taxon>Thalictroideae</taxon>
        <taxon>Thalictrum</taxon>
    </lineage>
</organism>
<protein>
    <submittedName>
        <fullName evidence="1">Uncharacterized protein</fullName>
    </submittedName>
</protein>
<name>A0A7J6VQ47_THATH</name>
<dbReference type="Proteomes" id="UP000554482">
    <property type="component" value="Unassembled WGS sequence"/>
</dbReference>
<evidence type="ECO:0000313" key="1">
    <source>
        <dbReference type="EMBL" id="KAF5187224.1"/>
    </source>
</evidence>